<name>A0A8H3LAB6_9GLOM</name>
<reference evidence="1" key="1">
    <citation type="submission" date="2019-10" db="EMBL/GenBank/DDBJ databases">
        <title>Conservation and host-specific expression of non-tandemly repeated heterogenous ribosome RNA gene in arbuscular mycorrhizal fungi.</title>
        <authorList>
            <person name="Maeda T."/>
            <person name="Kobayashi Y."/>
            <person name="Nakagawa T."/>
            <person name="Ezawa T."/>
            <person name="Yamaguchi K."/>
            <person name="Bino T."/>
            <person name="Nishimoto Y."/>
            <person name="Shigenobu S."/>
            <person name="Kawaguchi M."/>
        </authorList>
    </citation>
    <scope>NUCLEOTIDE SEQUENCE</scope>
    <source>
        <strain evidence="1">HR1</strain>
    </source>
</reference>
<comment type="caution">
    <text evidence="1">The sequence shown here is derived from an EMBL/GenBank/DDBJ whole genome shotgun (WGS) entry which is preliminary data.</text>
</comment>
<protein>
    <submittedName>
        <fullName evidence="1">Uncharacterized protein</fullName>
    </submittedName>
</protein>
<dbReference type="OrthoDB" id="2342063at2759"/>
<dbReference type="Proteomes" id="UP000615446">
    <property type="component" value="Unassembled WGS sequence"/>
</dbReference>
<proteinExistence type="predicted"/>
<sequence>MTFSHYSDDHMIPRTMSLKNNGDVDIKDIDITLVCNDDFRLATQIVNCLRIKGATKVRLCYPRDQIKYETTNIRAIMIPVSCDSHEYGITNDSTVVISLLYNNFEKQEMLFDACVQHGVSLFITWDSGMELDPFIKNKVCPRTRLHEKLLEHQSIYGNSPYAMHWILFQIGIFDEDILKYDVSTITTAFNCPNQYIFLNVTVKEDLAQLTVEAITSRKIQHDRNYVVGDFIAHTFLGHAYQVANNGAKFDSKMPATLSEFEITNQLRLTGIVSAQPLPQILYPDCSIYFQKLGIEISFQHAATIYKILRHHRQITLKEWIHKRIFG</sequence>
<evidence type="ECO:0000313" key="2">
    <source>
        <dbReference type="Proteomes" id="UP000615446"/>
    </source>
</evidence>
<gene>
    <name evidence="1" type="ORF">RCL2_000936500</name>
</gene>
<dbReference type="AlphaFoldDB" id="A0A8H3LAB6"/>
<dbReference type="EMBL" id="BLAL01000059">
    <property type="protein sequence ID" value="GES82138.1"/>
    <property type="molecule type" value="Genomic_DNA"/>
</dbReference>
<accession>A0A8H3LAB6</accession>
<evidence type="ECO:0000313" key="1">
    <source>
        <dbReference type="EMBL" id="GES82138.1"/>
    </source>
</evidence>
<organism evidence="1 2">
    <name type="scientific">Rhizophagus clarus</name>
    <dbReference type="NCBI Taxonomy" id="94130"/>
    <lineage>
        <taxon>Eukaryota</taxon>
        <taxon>Fungi</taxon>
        <taxon>Fungi incertae sedis</taxon>
        <taxon>Mucoromycota</taxon>
        <taxon>Glomeromycotina</taxon>
        <taxon>Glomeromycetes</taxon>
        <taxon>Glomerales</taxon>
        <taxon>Glomeraceae</taxon>
        <taxon>Rhizophagus</taxon>
    </lineage>
</organism>